<evidence type="ECO:0000313" key="2">
    <source>
        <dbReference type="Proteomes" id="UP000177029"/>
    </source>
</evidence>
<proteinExistence type="predicted"/>
<protein>
    <submittedName>
        <fullName evidence="1">Uncharacterized protein</fullName>
    </submittedName>
</protein>
<name>A0A1F8DPL1_9BACT</name>
<dbReference type="AlphaFoldDB" id="A0A1F8DPL1"/>
<reference evidence="1 2" key="1">
    <citation type="journal article" date="2016" name="Nat. Commun.">
        <title>Thousands of microbial genomes shed light on interconnected biogeochemical processes in an aquifer system.</title>
        <authorList>
            <person name="Anantharaman K."/>
            <person name="Brown C.T."/>
            <person name="Hug L.A."/>
            <person name="Sharon I."/>
            <person name="Castelle C.J."/>
            <person name="Probst A.J."/>
            <person name="Thomas B.C."/>
            <person name="Singh A."/>
            <person name="Wilkins M.J."/>
            <person name="Karaoz U."/>
            <person name="Brodie E.L."/>
            <person name="Williams K.H."/>
            <person name="Hubbard S.S."/>
            <person name="Banfield J.F."/>
        </authorList>
    </citation>
    <scope>NUCLEOTIDE SEQUENCE [LARGE SCALE GENOMIC DNA]</scope>
</reference>
<comment type="caution">
    <text evidence="1">The sequence shown here is derived from an EMBL/GenBank/DDBJ whole genome shotgun (WGS) entry which is preliminary data.</text>
</comment>
<accession>A0A1F8DPL1</accession>
<dbReference type="Pfam" id="PF13384">
    <property type="entry name" value="HTH_23"/>
    <property type="match status" value="1"/>
</dbReference>
<organism evidence="1 2">
    <name type="scientific">Candidatus Wolfebacteria bacterium RIFCSPHIGHO2_01_FULL_48_22</name>
    <dbReference type="NCBI Taxonomy" id="1802555"/>
    <lineage>
        <taxon>Bacteria</taxon>
        <taxon>Candidatus Wolfeibacteriota</taxon>
    </lineage>
</organism>
<gene>
    <name evidence="1" type="ORF">A2755_03295</name>
</gene>
<dbReference type="EMBL" id="MGIP01000019">
    <property type="protein sequence ID" value="OGM90554.1"/>
    <property type="molecule type" value="Genomic_DNA"/>
</dbReference>
<evidence type="ECO:0000313" key="1">
    <source>
        <dbReference type="EMBL" id="OGM90554.1"/>
    </source>
</evidence>
<dbReference type="Proteomes" id="UP000177029">
    <property type="component" value="Unassembled WGS sequence"/>
</dbReference>
<sequence length="221" mass="26171">MARLSDRKRALELRLQGRSYSQIKAELKVSKSTLSLWLRGYPLSEERIRELRDWNEVRIERCRETKRKKKERRLEETRKRMKKEIFPLTIRDIFLAGLFLYWGEGAKTRVSDLCISNTDPGVIQFFILWTTTCLKLPREKIRIHLHLYSDMSIGNETGYWSSVLKVPKEQFRKPYIKESLSTRINHCSFKHGTCNASISNARLTEEIICSLDIVKEYLNKN</sequence>